<dbReference type="Gene3D" id="1.25.40.10">
    <property type="entry name" value="Tetratricopeptide repeat domain"/>
    <property type="match status" value="2"/>
</dbReference>
<dbReference type="PANTHER" id="PTHR47934:SF28">
    <property type="entry name" value="OS04G0488500 PROTEIN"/>
    <property type="match status" value="1"/>
</dbReference>
<sequence length="183" mass="20263">MFKVMQKSKMDLDATHPFNGVEPDVQTYNILITGFINEGKFLGAEELYKEMPHRGIVPDTNRLDEATQIFDSMGSKCFSPDVITFNTLINGYCKAGRVGEGLKLFCEIYGRGIVANAITYKTLIHGFRQVGNINGALDIFQEMISGGVCPDTITIRNMLDGLWSKEELQKAAATLEDLEKSVG</sequence>
<proteinExistence type="inferred from homology"/>
<dbReference type="GO" id="GO:0006396">
    <property type="term" value="P:RNA processing"/>
    <property type="evidence" value="ECO:0007669"/>
    <property type="project" value="TreeGrafter"/>
</dbReference>
<feature type="non-terminal residue" evidence="4">
    <location>
        <position position="1"/>
    </location>
</feature>
<dbReference type="NCBIfam" id="TIGR00756">
    <property type="entry name" value="PPR"/>
    <property type="match status" value="3"/>
</dbReference>
<feature type="repeat" description="PPR" evidence="3">
    <location>
        <begin position="24"/>
        <end position="58"/>
    </location>
</feature>
<gene>
    <name evidence="4" type="ORF">BOLC4T24488H</name>
</gene>
<evidence type="ECO:0008006" key="5">
    <source>
        <dbReference type="Google" id="ProtNLM"/>
    </source>
</evidence>
<protein>
    <recommendedName>
        <fullName evidence="5">Pentacotripeptide-repeat region of PRORP domain-containing protein</fullName>
    </recommendedName>
</protein>
<reference evidence="4" key="1">
    <citation type="submission" date="2018-11" db="EMBL/GenBank/DDBJ databases">
        <authorList>
            <consortium name="Genoscope - CEA"/>
            <person name="William W."/>
        </authorList>
    </citation>
    <scope>NUCLEOTIDE SEQUENCE</scope>
</reference>
<dbReference type="InterPro" id="IPR011990">
    <property type="entry name" value="TPR-like_helical_dom_sf"/>
</dbReference>
<dbReference type="InterPro" id="IPR051114">
    <property type="entry name" value="Mito_RNA_Proc_CCM1"/>
</dbReference>
<accession>A0A3P6BSE4</accession>
<dbReference type="GO" id="GO:0007005">
    <property type="term" value="P:mitochondrion organization"/>
    <property type="evidence" value="ECO:0007669"/>
    <property type="project" value="TreeGrafter"/>
</dbReference>
<dbReference type="AlphaFoldDB" id="A0A3P6BSE4"/>
<evidence type="ECO:0000256" key="3">
    <source>
        <dbReference type="PROSITE-ProRule" id="PRU00708"/>
    </source>
</evidence>
<keyword evidence="2" id="KW-0677">Repeat</keyword>
<feature type="non-terminal residue" evidence="4">
    <location>
        <position position="183"/>
    </location>
</feature>
<evidence type="ECO:0000313" key="4">
    <source>
        <dbReference type="EMBL" id="VDD09037.1"/>
    </source>
</evidence>
<dbReference type="GO" id="GO:0005739">
    <property type="term" value="C:mitochondrion"/>
    <property type="evidence" value="ECO:0007669"/>
    <property type="project" value="TreeGrafter"/>
</dbReference>
<feature type="repeat" description="PPR" evidence="3">
    <location>
        <begin position="116"/>
        <end position="150"/>
    </location>
</feature>
<dbReference type="InterPro" id="IPR002885">
    <property type="entry name" value="PPR_rpt"/>
</dbReference>
<comment type="similarity">
    <text evidence="1">Belongs to the PPR family. P subfamily.</text>
</comment>
<dbReference type="Pfam" id="PF13041">
    <property type="entry name" value="PPR_2"/>
    <property type="match status" value="2"/>
</dbReference>
<evidence type="ECO:0000256" key="2">
    <source>
        <dbReference type="ARBA" id="ARBA00022737"/>
    </source>
</evidence>
<dbReference type="PROSITE" id="PS51375">
    <property type="entry name" value="PPR"/>
    <property type="match status" value="3"/>
</dbReference>
<organism evidence="4">
    <name type="scientific">Brassica oleracea</name>
    <name type="common">Wild cabbage</name>
    <dbReference type="NCBI Taxonomy" id="3712"/>
    <lineage>
        <taxon>Eukaryota</taxon>
        <taxon>Viridiplantae</taxon>
        <taxon>Streptophyta</taxon>
        <taxon>Embryophyta</taxon>
        <taxon>Tracheophyta</taxon>
        <taxon>Spermatophyta</taxon>
        <taxon>Magnoliopsida</taxon>
        <taxon>eudicotyledons</taxon>
        <taxon>Gunneridae</taxon>
        <taxon>Pentapetalae</taxon>
        <taxon>rosids</taxon>
        <taxon>malvids</taxon>
        <taxon>Brassicales</taxon>
        <taxon>Brassicaceae</taxon>
        <taxon>Brassiceae</taxon>
        <taxon>Brassica</taxon>
    </lineage>
</organism>
<dbReference type="EMBL" id="LR031873">
    <property type="protein sequence ID" value="VDD09037.1"/>
    <property type="molecule type" value="Genomic_DNA"/>
</dbReference>
<dbReference type="GO" id="GO:0003729">
    <property type="term" value="F:mRNA binding"/>
    <property type="evidence" value="ECO:0007669"/>
    <property type="project" value="TreeGrafter"/>
</dbReference>
<feature type="repeat" description="PPR" evidence="3">
    <location>
        <begin position="81"/>
        <end position="115"/>
    </location>
</feature>
<dbReference type="PANTHER" id="PTHR47934">
    <property type="entry name" value="PENTATRICOPEPTIDE REPEAT-CONTAINING PROTEIN PET309, MITOCHONDRIAL"/>
    <property type="match status" value="1"/>
</dbReference>
<evidence type="ECO:0000256" key="1">
    <source>
        <dbReference type="ARBA" id="ARBA00007626"/>
    </source>
</evidence>
<name>A0A3P6BSE4_BRAOL</name>